<evidence type="ECO:0000256" key="4">
    <source>
        <dbReference type="ARBA" id="ARBA00023242"/>
    </source>
</evidence>
<dbReference type="InterPro" id="IPR036864">
    <property type="entry name" value="Zn2-C6_fun-type_DNA-bd_sf"/>
</dbReference>
<sequence length="752" mass="86501">MSQKKKRPIQVCNFCRKRKIRCDKKSPCTSCVKFGNKKCDYGLEPNEGSMLTQLTAINSKFINITKTLSAEDSERFLESILQNLEGLEKNLKNGKPDSLSIDFNISNSPFQYKPVSDDQVYYEDSGFGNIDGNKMVVETKSVEPLQEKSRSYSLADYFDDANDGLFKEVFIQSQDRWDDGTGGTEPLSNNLHVPSNNGYKNYSLADYFVDSNQGYFNENYIRFISFTPKAILRNDRIIGHFYTRFYTDSMKVSLFDTSRLPKFTHLDSFVHMHYIEEGITSPDVPRAYSDLYEIHLRAEALLSGFNDINRLLNHFFNYFLPFLPSIDEIQFRVDLMKILKTSGVFVFRVESVDTGNEDNTLILCILLVILKLSSYCEQMESAGDLPMEFIDVAEACLAHFDLSSCSNMLVLQLGVLLLFHQNDAPSYYPPEKSRDLLNALIIMADNMRLSRDPQHKIWHVLHEVNHSLVVNKNFPCNFFACGYVPHTALESTVSEEIYQNLPFLNESFLDIKILLSKIDIFNCEDELLKKFKDTEARLSLWHENHMVNAYNLKCLLVLQTCKLSVMFHLLVIVNVLNKPEYSDMYLGHTIDALRDSIRLISRCNIQSKWFLAHQVIDLVEKIFAITIALFIRVRATEVAINGDKPLFSATCEICFFVCVDFLHQFKFSPKYYKAWKIEIIYKGLFTYIKNQDLTKLGVSQFVGEAYGLRSALKFMQVFMELDNSGFDVFKALEPVGLKEFWTNGKLGNLLGI</sequence>
<dbReference type="PANTHER" id="PTHR31069">
    <property type="entry name" value="OLEATE-ACTIVATED TRANSCRIPTION FACTOR 1-RELATED"/>
    <property type="match status" value="1"/>
</dbReference>
<dbReference type="PANTHER" id="PTHR31069:SF12">
    <property type="entry name" value="TRANSCRIPTION FACTOR DOMAIN-CONTAINING PROTEIN"/>
    <property type="match status" value="1"/>
</dbReference>
<dbReference type="GO" id="GO:0045944">
    <property type="term" value="P:positive regulation of transcription by RNA polymerase II"/>
    <property type="evidence" value="ECO:0007669"/>
    <property type="project" value="TreeGrafter"/>
</dbReference>
<dbReference type="HOGENOM" id="CLU_370036_0_0_1"/>
<dbReference type="SUPFAM" id="SSF57701">
    <property type="entry name" value="Zn2/Cys6 DNA-binding domain"/>
    <property type="match status" value="1"/>
</dbReference>
<evidence type="ECO:0000313" key="7">
    <source>
        <dbReference type="Proteomes" id="UP000000707"/>
    </source>
</evidence>
<dbReference type="GO" id="GO:0000981">
    <property type="term" value="F:DNA-binding transcription factor activity, RNA polymerase II-specific"/>
    <property type="evidence" value="ECO:0007669"/>
    <property type="project" value="InterPro"/>
</dbReference>
<feature type="domain" description="Zn(2)-C6 fungal-type" evidence="5">
    <location>
        <begin position="11"/>
        <end position="41"/>
    </location>
</feature>
<dbReference type="Proteomes" id="UP000000707">
    <property type="component" value="Unassembled WGS sequence"/>
</dbReference>
<proteinExistence type="predicted"/>
<dbReference type="CDD" id="cd00067">
    <property type="entry name" value="GAL4"/>
    <property type="match status" value="1"/>
</dbReference>
<dbReference type="InterPro" id="IPR050675">
    <property type="entry name" value="OAF3"/>
</dbReference>
<dbReference type="InterPro" id="IPR001138">
    <property type="entry name" value="Zn2Cys6_DnaBD"/>
</dbReference>
<evidence type="ECO:0000256" key="1">
    <source>
        <dbReference type="ARBA" id="ARBA00023015"/>
    </source>
</evidence>
<evidence type="ECO:0000259" key="5">
    <source>
        <dbReference type="PROSITE" id="PS50048"/>
    </source>
</evidence>
<reference evidence="6 7" key="1">
    <citation type="journal article" date="2011" name="Proc. Natl. Acad. Sci. U.S.A.">
        <title>Comparative genomics of xylose-fermenting fungi for enhanced biofuel production.</title>
        <authorList>
            <person name="Wohlbach D.J."/>
            <person name="Kuo A."/>
            <person name="Sato T.K."/>
            <person name="Potts K.M."/>
            <person name="Salamov A.A."/>
            <person name="LaButti K.M."/>
            <person name="Sun H."/>
            <person name="Clum A."/>
            <person name="Pangilinan J.L."/>
            <person name="Lindquist E.A."/>
            <person name="Lucas S."/>
            <person name="Lapidus A."/>
            <person name="Jin M."/>
            <person name="Gunawan C."/>
            <person name="Balan V."/>
            <person name="Dale B.E."/>
            <person name="Jeffries T.W."/>
            <person name="Zinkel R."/>
            <person name="Barry K.W."/>
            <person name="Grigoriev I.V."/>
            <person name="Gasch A.P."/>
        </authorList>
    </citation>
    <scope>NUCLEOTIDE SEQUENCE [LARGE SCALE GENOMIC DNA]</scope>
    <source>
        <strain evidence="7">ATCC 10573 / BCRC 21748 / CBS 615 / JCM 9827 / NBRC 10315 / NRRL Y-1498 / VKM Y-70</strain>
    </source>
</reference>
<dbReference type="GO" id="GO:0008270">
    <property type="term" value="F:zinc ion binding"/>
    <property type="evidence" value="ECO:0007669"/>
    <property type="project" value="InterPro"/>
</dbReference>
<dbReference type="AlphaFoldDB" id="G3B655"/>
<dbReference type="GO" id="GO:0005634">
    <property type="term" value="C:nucleus"/>
    <property type="evidence" value="ECO:0007669"/>
    <property type="project" value="TreeGrafter"/>
</dbReference>
<evidence type="ECO:0000313" key="6">
    <source>
        <dbReference type="EMBL" id="EGV63386.1"/>
    </source>
</evidence>
<dbReference type="GO" id="GO:0000978">
    <property type="term" value="F:RNA polymerase II cis-regulatory region sequence-specific DNA binding"/>
    <property type="evidence" value="ECO:0007669"/>
    <property type="project" value="TreeGrafter"/>
</dbReference>
<keyword evidence="7" id="KW-1185">Reference proteome</keyword>
<keyword evidence="3" id="KW-0804">Transcription</keyword>
<evidence type="ECO:0000256" key="2">
    <source>
        <dbReference type="ARBA" id="ARBA00023125"/>
    </source>
</evidence>
<dbReference type="KEGG" id="cten:18250365"/>
<dbReference type="SMART" id="SM00066">
    <property type="entry name" value="GAL4"/>
    <property type="match status" value="1"/>
</dbReference>
<keyword evidence="2" id="KW-0238">DNA-binding</keyword>
<dbReference type="EMBL" id="GL996524">
    <property type="protein sequence ID" value="EGV63386.1"/>
    <property type="molecule type" value="Genomic_DNA"/>
</dbReference>
<dbReference type="GeneID" id="18250365"/>
<organism evidence="7">
    <name type="scientific">Candida tenuis (strain ATCC 10573 / BCRC 21748 / CBS 615 / JCM 9827 / NBRC 10315 / NRRL Y-1498 / VKM Y-70)</name>
    <name type="common">Yeast</name>
    <name type="synonym">Yamadazyma tenuis</name>
    <dbReference type="NCBI Taxonomy" id="590646"/>
    <lineage>
        <taxon>Eukaryota</taxon>
        <taxon>Fungi</taxon>
        <taxon>Dikarya</taxon>
        <taxon>Ascomycota</taxon>
        <taxon>Saccharomycotina</taxon>
        <taxon>Pichiomycetes</taxon>
        <taxon>Debaryomycetaceae</taxon>
        <taxon>Yamadazyma</taxon>
    </lineage>
</organism>
<keyword evidence="4" id="KW-0539">Nucleus</keyword>
<dbReference type="OrthoDB" id="4159781at2759"/>
<dbReference type="Pfam" id="PF00172">
    <property type="entry name" value="Zn_clus"/>
    <property type="match status" value="1"/>
</dbReference>
<accession>G3B655</accession>
<gene>
    <name evidence="6" type="ORF">CANTEDRAFT_94144</name>
</gene>
<dbReference type="PROSITE" id="PS00463">
    <property type="entry name" value="ZN2_CY6_FUNGAL_1"/>
    <property type="match status" value="1"/>
</dbReference>
<keyword evidence="1" id="KW-0805">Transcription regulation</keyword>
<dbReference type="PROSITE" id="PS50048">
    <property type="entry name" value="ZN2_CY6_FUNGAL_2"/>
    <property type="match status" value="1"/>
</dbReference>
<protein>
    <recommendedName>
        <fullName evidence="5">Zn(2)-C6 fungal-type domain-containing protein</fullName>
    </recommendedName>
</protein>
<evidence type="ECO:0000256" key="3">
    <source>
        <dbReference type="ARBA" id="ARBA00023163"/>
    </source>
</evidence>
<dbReference type="Gene3D" id="4.10.240.10">
    <property type="entry name" value="Zn(2)-C6 fungal-type DNA-binding domain"/>
    <property type="match status" value="1"/>
</dbReference>
<name>G3B655_CANTC</name>